<accession>A0A4Y2A7T2</accession>
<organism evidence="1 2">
    <name type="scientific">Araneus ventricosus</name>
    <name type="common">Orbweaver spider</name>
    <name type="synonym">Epeira ventricosa</name>
    <dbReference type="NCBI Taxonomy" id="182803"/>
    <lineage>
        <taxon>Eukaryota</taxon>
        <taxon>Metazoa</taxon>
        <taxon>Ecdysozoa</taxon>
        <taxon>Arthropoda</taxon>
        <taxon>Chelicerata</taxon>
        <taxon>Arachnida</taxon>
        <taxon>Araneae</taxon>
        <taxon>Araneomorphae</taxon>
        <taxon>Entelegynae</taxon>
        <taxon>Araneoidea</taxon>
        <taxon>Araneidae</taxon>
        <taxon>Araneus</taxon>
    </lineage>
</organism>
<protein>
    <submittedName>
        <fullName evidence="1">Uncharacterized protein</fullName>
    </submittedName>
</protein>
<evidence type="ECO:0000313" key="1">
    <source>
        <dbReference type="EMBL" id="GBL75833.1"/>
    </source>
</evidence>
<dbReference type="Proteomes" id="UP000499080">
    <property type="component" value="Unassembled WGS sequence"/>
</dbReference>
<evidence type="ECO:0000313" key="2">
    <source>
        <dbReference type="Proteomes" id="UP000499080"/>
    </source>
</evidence>
<comment type="caution">
    <text evidence="1">The sequence shown here is derived from an EMBL/GenBank/DDBJ whole genome shotgun (WGS) entry which is preliminary data.</text>
</comment>
<name>A0A4Y2A7T2_ARAVE</name>
<reference evidence="1 2" key="1">
    <citation type="journal article" date="2019" name="Sci. Rep.">
        <title>Orb-weaving spider Araneus ventricosus genome elucidates the spidroin gene catalogue.</title>
        <authorList>
            <person name="Kono N."/>
            <person name="Nakamura H."/>
            <person name="Ohtoshi R."/>
            <person name="Moran D.A.P."/>
            <person name="Shinohara A."/>
            <person name="Yoshida Y."/>
            <person name="Fujiwara M."/>
            <person name="Mori M."/>
            <person name="Tomita M."/>
            <person name="Arakawa K."/>
        </authorList>
    </citation>
    <scope>NUCLEOTIDE SEQUENCE [LARGE SCALE GENOMIC DNA]</scope>
</reference>
<dbReference type="AlphaFoldDB" id="A0A4Y2A7T2"/>
<sequence length="124" mass="13867">MAGVLCLGSSYCYVNRPGVCTVKRIQQVGNGETTLYSRILLKTRTQVTGKTQHLHKLAAQTDSKSQIRTTIARTKSAQRLIADQFAVRTRLQRDSSHFEDVQRGSSHPINSWVFIPFLTACDVT</sequence>
<proteinExistence type="predicted"/>
<keyword evidence="2" id="KW-1185">Reference proteome</keyword>
<gene>
    <name evidence="1" type="ORF">AVEN_155107_1</name>
</gene>
<dbReference type="EMBL" id="BGPR01000008">
    <property type="protein sequence ID" value="GBL75833.1"/>
    <property type="molecule type" value="Genomic_DNA"/>
</dbReference>